<evidence type="ECO:0008006" key="3">
    <source>
        <dbReference type="Google" id="ProtNLM"/>
    </source>
</evidence>
<keyword evidence="2" id="KW-1185">Reference proteome</keyword>
<evidence type="ECO:0000313" key="1">
    <source>
        <dbReference type="EMBL" id="EFX60474.1"/>
    </source>
</evidence>
<dbReference type="GO" id="GO:0016020">
    <property type="term" value="C:membrane"/>
    <property type="evidence" value="ECO:0007669"/>
    <property type="project" value="InterPro"/>
</dbReference>
<dbReference type="AlphaFoldDB" id="E9I6A6"/>
<proteinExistence type="predicted"/>
<dbReference type="EMBL" id="GL736311">
    <property type="protein sequence ID" value="EFX60474.1"/>
    <property type="molecule type" value="Genomic_DNA"/>
</dbReference>
<gene>
    <name evidence="1" type="ORF">DAPPUDRAFT_277281</name>
</gene>
<reference evidence="1 2" key="1">
    <citation type="journal article" date="2011" name="Science">
        <title>The ecoresponsive genome of Daphnia pulex.</title>
        <authorList>
            <person name="Colbourne J.K."/>
            <person name="Pfrender M.E."/>
            <person name="Gilbert D."/>
            <person name="Thomas W.K."/>
            <person name="Tucker A."/>
            <person name="Oakley T.H."/>
            <person name="Tokishita S."/>
            <person name="Aerts A."/>
            <person name="Arnold G.J."/>
            <person name="Basu M.K."/>
            <person name="Bauer D.J."/>
            <person name="Caceres C.E."/>
            <person name="Carmel L."/>
            <person name="Casola C."/>
            <person name="Choi J.H."/>
            <person name="Detter J.C."/>
            <person name="Dong Q."/>
            <person name="Dusheyko S."/>
            <person name="Eads B.D."/>
            <person name="Frohlich T."/>
            <person name="Geiler-Samerotte K.A."/>
            <person name="Gerlach D."/>
            <person name="Hatcher P."/>
            <person name="Jogdeo S."/>
            <person name="Krijgsveld J."/>
            <person name="Kriventseva E.V."/>
            <person name="Kultz D."/>
            <person name="Laforsch C."/>
            <person name="Lindquist E."/>
            <person name="Lopez J."/>
            <person name="Manak J.R."/>
            <person name="Muller J."/>
            <person name="Pangilinan J."/>
            <person name="Patwardhan R.P."/>
            <person name="Pitluck S."/>
            <person name="Pritham E.J."/>
            <person name="Rechtsteiner A."/>
            <person name="Rho M."/>
            <person name="Rogozin I.B."/>
            <person name="Sakarya O."/>
            <person name="Salamov A."/>
            <person name="Schaack S."/>
            <person name="Shapiro H."/>
            <person name="Shiga Y."/>
            <person name="Skalitzky C."/>
            <person name="Smith Z."/>
            <person name="Souvorov A."/>
            <person name="Sung W."/>
            <person name="Tang Z."/>
            <person name="Tsuchiya D."/>
            <person name="Tu H."/>
            <person name="Vos H."/>
            <person name="Wang M."/>
            <person name="Wolf Y.I."/>
            <person name="Yamagata H."/>
            <person name="Yamada T."/>
            <person name="Ye Y."/>
            <person name="Shaw J.R."/>
            <person name="Andrews J."/>
            <person name="Crease T.J."/>
            <person name="Tang H."/>
            <person name="Lucas S.M."/>
            <person name="Robertson H.M."/>
            <person name="Bork P."/>
            <person name="Koonin E.V."/>
            <person name="Zdobnov E.M."/>
            <person name="Grigoriev I.V."/>
            <person name="Lynch M."/>
            <person name="Boore J.L."/>
        </authorList>
    </citation>
    <scope>NUCLEOTIDE SEQUENCE [LARGE SCALE GENOMIC DNA]</scope>
</reference>
<dbReference type="HOGENOM" id="CLU_795167_0_0_1"/>
<organism evidence="1 2">
    <name type="scientific">Daphnia pulex</name>
    <name type="common">Water flea</name>
    <dbReference type="NCBI Taxonomy" id="6669"/>
    <lineage>
        <taxon>Eukaryota</taxon>
        <taxon>Metazoa</taxon>
        <taxon>Ecdysozoa</taxon>
        <taxon>Arthropoda</taxon>
        <taxon>Crustacea</taxon>
        <taxon>Branchiopoda</taxon>
        <taxon>Diplostraca</taxon>
        <taxon>Cladocera</taxon>
        <taxon>Anomopoda</taxon>
        <taxon>Daphniidae</taxon>
        <taxon>Daphnia</taxon>
    </lineage>
</organism>
<dbReference type="InterPro" id="IPR003192">
    <property type="entry name" value="Porin_LamB"/>
</dbReference>
<dbReference type="Proteomes" id="UP000000305">
    <property type="component" value="Unassembled WGS sequence"/>
</dbReference>
<sequence>MKIGNRNLFLEVGQFLPRETLFWIGRRSYRWEGFWLIGMTIANNEGPGLGIYNFDVGNGIRASAAAFYTVSYSGGPIQSALDFRLEEIPLLDGKLGFISNLTQSGARDAGTGTQSYAPMKGFKFAVMHKAWKPSASHQFAAMIGRGLFGVMDSPDFDQGPLADSLGPWRNNQLFSASAPSELRDAVQDSRLLRVGEQFSWYPQGKDFSLDAAIGWQRADFGGWRYTIDDQIYERPPMQAVAAAIRPMYQIRSTLELETLLGYVAVTDGFGYRHREGDGDLQETIRPVDQSLVNLYMALNLKPLARWQQKFGIYTGYSFWNDAMRRDVSNGLYPGRNSGFYLGLSSYWEI</sequence>
<dbReference type="Pfam" id="PF02264">
    <property type="entry name" value="LamB"/>
    <property type="match status" value="1"/>
</dbReference>
<name>E9I6A6_DAPPU</name>
<dbReference type="GO" id="GO:0034219">
    <property type="term" value="P:carbohydrate transmembrane transport"/>
    <property type="evidence" value="ECO:0007669"/>
    <property type="project" value="InterPro"/>
</dbReference>
<dbReference type="InterPro" id="IPR036998">
    <property type="entry name" value="Porin_LamB_sf"/>
</dbReference>
<evidence type="ECO:0000313" key="2">
    <source>
        <dbReference type="Proteomes" id="UP000000305"/>
    </source>
</evidence>
<dbReference type="Gene3D" id="2.40.170.10">
    <property type="entry name" value="Porin, LamB type"/>
    <property type="match status" value="1"/>
</dbReference>
<dbReference type="InParanoid" id="E9I6A6"/>
<protein>
    <recommendedName>
        <fullName evidence="3">Bacterial surface antigen (D15) domain-containing protein</fullName>
    </recommendedName>
</protein>
<dbReference type="SUPFAM" id="SSF56935">
    <property type="entry name" value="Porins"/>
    <property type="match status" value="1"/>
</dbReference>
<dbReference type="GO" id="GO:0015288">
    <property type="term" value="F:porin activity"/>
    <property type="evidence" value="ECO:0007669"/>
    <property type="project" value="InterPro"/>
</dbReference>
<dbReference type="KEGG" id="dpx:DAPPUDRAFT_277281"/>
<accession>E9I6A6</accession>